<dbReference type="STRING" id="63057.A0A2P5FU71"/>
<sequence length="54" mass="6286">FDQLACHHLVDLPKVEDKIDTILNGLSTDSDITKREAEWNSKKSPRNNIEKFKF</sequence>
<dbReference type="InParanoid" id="A0A2P5FU71"/>
<dbReference type="Proteomes" id="UP000237000">
    <property type="component" value="Unassembled WGS sequence"/>
</dbReference>
<dbReference type="AlphaFoldDB" id="A0A2P5FU71"/>
<organism evidence="1 2">
    <name type="scientific">Trema orientale</name>
    <name type="common">Charcoal tree</name>
    <name type="synonym">Celtis orientalis</name>
    <dbReference type="NCBI Taxonomy" id="63057"/>
    <lineage>
        <taxon>Eukaryota</taxon>
        <taxon>Viridiplantae</taxon>
        <taxon>Streptophyta</taxon>
        <taxon>Embryophyta</taxon>
        <taxon>Tracheophyta</taxon>
        <taxon>Spermatophyta</taxon>
        <taxon>Magnoliopsida</taxon>
        <taxon>eudicotyledons</taxon>
        <taxon>Gunneridae</taxon>
        <taxon>Pentapetalae</taxon>
        <taxon>rosids</taxon>
        <taxon>fabids</taxon>
        <taxon>Rosales</taxon>
        <taxon>Cannabaceae</taxon>
        <taxon>Trema</taxon>
    </lineage>
</organism>
<reference evidence="2" key="1">
    <citation type="submission" date="2016-06" db="EMBL/GenBank/DDBJ databases">
        <title>Parallel loss of symbiosis genes in relatives of nitrogen-fixing non-legume Parasponia.</title>
        <authorList>
            <person name="Van Velzen R."/>
            <person name="Holmer R."/>
            <person name="Bu F."/>
            <person name="Rutten L."/>
            <person name="Van Zeijl A."/>
            <person name="Liu W."/>
            <person name="Santuari L."/>
            <person name="Cao Q."/>
            <person name="Sharma T."/>
            <person name="Shen D."/>
            <person name="Roswanjaya Y."/>
            <person name="Wardhani T."/>
            <person name="Kalhor M.S."/>
            <person name="Jansen J."/>
            <person name="Van den Hoogen J."/>
            <person name="Gungor B."/>
            <person name="Hartog M."/>
            <person name="Hontelez J."/>
            <person name="Verver J."/>
            <person name="Yang W.-C."/>
            <person name="Schijlen E."/>
            <person name="Repin R."/>
            <person name="Schilthuizen M."/>
            <person name="Schranz E."/>
            <person name="Heidstra R."/>
            <person name="Miyata K."/>
            <person name="Fedorova E."/>
            <person name="Kohlen W."/>
            <person name="Bisseling T."/>
            <person name="Smit S."/>
            <person name="Geurts R."/>
        </authorList>
    </citation>
    <scope>NUCLEOTIDE SEQUENCE [LARGE SCALE GENOMIC DNA]</scope>
    <source>
        <strain evidence="2">cv. RG33-2</strain>
    </source>
</reference>
<evidence type="ECO:0000313" key="2">
    <source>
        <dbReference type="Proteomes" id="UP000237000"/>
    </source>
</evidence>
<evidence type="ECO:0000313" key="1">
    <source>
        <dbReference type="EMBL" id="POO01352.1"/>
    </source>
</evidence>
<protein>
    <submittedName>
        <fullName evidence="1">Uncharacterized protein</fullName>
    </submittedName>
</protein>
<comment type="caution">
    <text evidence="1">The sequence shown here is derived from an EMBL/GenBank/DDBJ whole genome shotgun (WGS) entry which is preliminary data.</text>
</comment>
<dbReference type="EMBL" id="JXTC01000008">
    <property type="protein sequence ID" value="POO01352.1"/>
    <property type="molecule type" value="Genomic_DNA"/>
</dbReference>
<name>A0A2P5FU71_TREOI</name>
<proteinExistence type="predicted"/>
<gene>
    <name evidence="1" type="ORF">TorRG33x02_026590</name>
</gene>
<keyword evidence="2" id="KW-1185">Reference proteome</keyword>
<accession>A0A2P5FU71</accession>
<dbReference type="OrthoDB" id="1732011at2759"/>
<feature type="non-terminal residue" evidence="1">
    <location>
        <position position="1"/>
    </location>
</feature>